<sequence>MFWGTYLVHGVDVGAGGAGEAGEGGAMDLEYVGSIRTQHTKELTALASRGSELLSCSKDRTARVFQVRLEEGVSAAPQAILQGHRVNVVNGRMDDVSGSRSLATCSMDGTANARAVPWQFGYGDLGSLRCPKRRRIC</sequence>
<dbReference type="Pfam" id="PF00400">
    <property type="entry name" value="WD40"/>
    <property type="match status" value="1"/>
</dbReference>
<organism evidence="1">
    <name type="scientific">Pinguiococcus pyrenoidosus</name>
    <dbReference type="NCBI Taxonomy" id="172671"/>
    <lineage>
        <taxon>Eukaryota</taxon>
        <taxon>Sar</taxon>
        <taxon>Stramenopiles</taxon>
        <taxon>Ochrophyta</taxon>
        <taxon>Pinguiophyceae</taxon>
        <taxon>Pinguiochrysidales</taxon>
        <taxon>Pinguiochrysidaceae</taxon>
        <taxon>Pinguiococcus</taxon>
    </lineage>
</organism>
<dbReference type="EMBL" id="HBEA01000665">
    <property type="protein sequence ID" value="CAD8251026.1"/>
    <property type="molecule type" value="Transcribed_RNA"/>
</dbReference>
<evidence type="ECO:0000313" key="1">
    <source>
        <dbReference type="EMBL" id="CAD8251026.1"/>
    </source>
</evidence>
<dbReference type="SUPFAM" id="SSF50978">
    <property type="entry name" value="WD40 repeat-like"/>
    <property type="match status" value="1"/>
</dbReference>
<dbReference type="Gene3D" id="2.130.10.10">
    <property type="entry name" value="YVTN repeat-like/Quinoprotein amine dehydrogenase"/>
    <property type="match status" value="1"/>
</dbReference>
<reference evidence="1" key="1">
    <citation type="submission" date="2021-01" db="EMBL/GenBank/DDBJ databases">
        <authorList>
            <person name="Corre E."/>
            <person name="Pelletier E."/>
            <person name="Niang G."/>
            <person name="Scheremetjew M."/>
            <person name="Finn R."/>
            <person name="Kale V."/>
            <person name="Holt S."/>
            <person name="Cochrane G."/>
            <person name="Meng A."/>
            <person name="Brown T."/>
            <person name="Cohen L."/>
        </authorList>
    </citation>
    <scope>NUCLEOTIDE SEQUENCE</scope>
    <source>
        <strain evidence="1">CCMP2078</strain>
    </source>
</reference>
<protein>
    <submittedName>
        <fullName evidence="1">Uncharacterized protein</fullName>
    </submittedName>
</protein>
<gene>
    <name evidence="1" type="ORF">PPYR1160_LOCUS517</name>
</gene>
<name>A0A7R9Y964_9STRA</name>
<proteinExistence type="predicted"/>
<accession>A0A7R9Y964</accession>
<dbReference type="InterPro" id="IPR001680">
    <property type="entry name" value="WD40_rpt"/>
</dbReference>
<dbReference type="InterPro" id="IPR036322">
    <property type="entry name" value="WD40_repeat_dom_sf"/>
</dbReference>
<dbReference type="InterPro" id="IPR015943">
    <property type="entry name" value="WD40/YVTN_repeat-like_dom_sf"/>
</dbReference>
<dbReference type="AlphaFoldDB" id="A0A7R9Y964"/>